<organism evidence="3 4">
    <name type="scientific">Gymnopilus dilepis</name>
    <dbReference type="NCBI Taxonomy" id="231916"/>
    <lineage>
        <taxon>Eukaryota</taxon>
        <taxon>Fungi</taxon>
        <taxon>Dikarya</taxon>
        <taxon>Basidiomycota</taxon>
        <taxon>Agaricomycotina</taxon>
        <taxon>Agaricomycetes</taxon>
        <taxon>Agaricomycetidae</taxon>
        <taxon>Agaricales</taxon>
        <taxon>Agaricineae</taxon>
        <taxon>Hymenogastraceae</taxon>
        <taxon>Gymnopilus</taxon>
    </lineage>
</organism>
<feature type="domain" description="C2H2-type" evidence="2">
    <location>
        <begin position="344"/>
        <end position="367"/>
    </location>
</feature>
<feature type="domain" description="C2H2-type" evidence="2">
    <location>
        <begin position="301"/>
        <end position="323"/>
    </location>
</feature>
<dbReference type="InterPro" id="IPR013087">
    <property type="entry name" value="Znf_C2H2_type"/>
</dbReference>
<evidence type="ECO:0000313" key="3">
    <source>
        <dbReference type="EMBL" id="PPQ76432.1"/>
    </source>
</evidence>
<evidence type="ECO:0000259" key="2">
    <source>
        <dbReference type="SMART" id="SM00355"/>
    </source>
</evidence>
<evidence type="ECO:0000313" key="4">
    <source>
        <dbReference type="Proteomes" id="UP000284706"/>
    </source>
</evidence>
<dbReference type="STRING" id="231916.A0A409WD31"/>
<dbReference type="Gene3D" id="3.30.160.60">
    <property type="entry name" value="Classic Zinc Finger"/>
    <property type="match status" value="1"/>
</dbReference>
<dbReference type="AlphaFoldDB" id="A0A409WD31"/>
<name>A0A409WD31_9AGAR</name>
<dbReference type="Proteomes" id="UP000284706">
    <property type="component" value="Unassembled WGS sequence"/>
</dbReference>
<dbReference type="EMBL" id="NHYE01005160">
    <property type="protein sequence ID" value="PPQ76432.1"/>
    <property type="molecule type" value="Genomic_DNA"/>
</dbReference>
<protein>
    <recommendedName>
        <fullName evidence="2">C2H2-type domain-containing protein</fullName>
    </recommendedName>
</protein>
<feature type="domain" description="C2H2-type" evidence="2">
    <location>
        <begin position="371"/>
        <end position="396"/>
    </location>
</feature>
<keyword evidence="4" id="KW-1185">Reference proteome</keyword>
<evidence type="ECO:0000256" key="1">
    <source>
        <dbReference type="SAM" id="MobiDB-lite"/>
    </source>
</evidence>
<reference evidence="3 4" key="1">
    <citation type="journal article" date="2018" name="Evol. Lett.">
        <title>Horizontal gene cluster transfer increased hallucinogenic mushroom diversity.</title>
        <authorList>
            <person name="Reynolds H.T."/>
            <person name="Vijayakumar V."/>
            <person name="Gluck-Thaler E."/>
            <person name="Korotkin H.B."/>
            <person name="Matheny P.B."/>
            <person name="Slot J.C."/>
        </authorList>
    </citation>
    <scope>NUCLEOTIDE SEQUENCE [LARGE SCALE GENOMIC DNA]</scope>
    <source>
        <strain evidence="3 4">SRW20</strain>
    </source>
</reference>
<accession>A0A409WD31</accession>
<feature type="region of interest" description="Disordered" evidence="1">
    <location>
        <begin position="248"/>
        <end position="289"/>
    </location>
</feature>
<dbReference type="InParanoid" id="A0A409WD31"/>
<gene>
    <name evidence="3" type="ORF">CVT26_013002</name>
</gene>
<dbReference type="SMART" id="SM00355">
    <property type="entry name" value="ZnF_C2H2"/>
    <property type="match status" value="3"/>
</dbReference>
<feature type="non-terminal residue" evidence="3">
    <location>
        <position position="418"/>
    </location>
</feature>
<proteinExistence type="predicted"/>
<comment type="caution">
    <text evidence="3">The sequence shown here is derived from an EMBL/GenBank/DDBJ whole genome shotgun (WGS) entry which is preliminary data.</text>
</comment>
<sequence length="418" mass="46306">MNTFYDMDFSGFEACDVNYAPGPQGQDPNTFRPLQMGQDTIFDPTYTPAPFQDAFLATQLNELALQNAAQPSQTDYHQLPWSSDAATYQRMGNEGYSSTSQGMSMMGYAPDALAGYGVLNGLAPGAGQRWGNYQPQNGNCWASTSSANSSMDSISSSEFGFDHCHQQFPFTNTGMYAGYTTGLGAYDQFGSTSHSHQPIHNFPNVPTSTSQPSTFTFEFPAQQYTIPDAFTGDKSYFEELVDSIIPPISSSKASGRAPKTPRAKGSKKAPSASSGVSKRRRTKRTYVKDEDGASANVHISVACNYGGCQRTFSHPRDFILHLKEAPEALDPGHGFANHNGKEMLTCPWDNCEKIYARGSMERHYTIHTVQRRCTICGHKTFSDRTDSMRNHHKNLHPRHKGSRDGILEWQLWVRLLYG</sequence>